<dbReference type="PROSITE" id="PS51175">
    <property type="entry name" value="CBM6"/>
    <property type="match status" value="1"/>
</dbReference>
<name>A0A7G6YD14_9MICO</name>
<dbReference type="InterPro" id="IPR005084">
    <property type="entry name" value="CBM6"/>
</dbReference>
<dbReference type="KEGG" id="lse:F1C12_15505"/>
<feature type="domain" description="CBM6" evidence="2">
    <location>
        <begin position="470"/>
        <end position="604"/>
    </location>
</feature>
<evidence type="ECO:0000256" key="1">
    <source>
        <dbReference type="SAM" id="SignalP"/>
    </source>
</evidence>
<dbReference type="Gene3D" id="2.60.120.260">
    <property type="entry name" value="Galactose-binding domain-like"/>
    <property type="match status" value="3"/>
</dbReference>
<evidence type="ECO:0000313" key="3">
    <source>
        <dbReference type="EMBL" id="QNE36379.1"/>
    </source>
</evidence>
<dbReference type="Proteomes" id="UP000515511">
    <property type="component" value="Chromosome"/>
</dbReference>
<proteinExistence type="predicted"/>
<gene>
    <name evidence="3" type="ORF">F1C12_15505</name>
</gene>
<dbReference type="EMBL" id="CP043641">
    <property type="protein sequence ID" value="QNE36379.1"/>
    <property type="molecule type" value="Genomic_DNA"/>
</dbReference>
<dbReference type="Gene3D" id="3.20.20.80">
    <property type="entry name" value="Glycosidases"/>
    <property type="match status" value="1"/>
</dbReference>
<dbReference type="InterPro" id="IPR006311">
    <property type="entry name" value="TAT_signal"/>
</dbReference>
<organism evidence="3 4">
    <name type="scientific">Leifsonia shinshuensis</name>
    <dbReference type="NCBI Taxonomy" id="150026"/>
    <lineage>
        <taxon>Bacteria</taxon>
        <taxon>Bacillati</taxon>
        <taxon>Actinomycetota</taxon>
        <taxon>Actinomycetes</taxon>
        <taxon>Micrococcales</taxon>
        <taxon>Microbacteriaceae</taxon>
        <taxon>Leifsonia</taxon>
    </lineage>
</organism>
<dbReference type="RefSeq" id="WP_185275814.1">
    <property type="nucleotide sequence ID" value="NZ_CP043641.1"/>
</dbReference>
<evidence type="ECO:0000313" key="4">
    <source>
        <dbReference type="Proteomes" id="UP000515511"/>
    </source>
</evidence>
<dbReference type="PROSITE" id="PS51318">
    <property type="entry name" value="TAT"/>
    <property type="match status" value="1"/>
</dbReference>
<dbReference type="AlphaFoldDB" id="A0A7G6YD14"/>
<dbReference type="SUPFAM" id="SSF51445">
    <property type="entry name" value="(Trans)glycosidases"/>
    <property type="match status" value="1"/>
</dbReference>
<dbReference type="Pfam" id="PF16990">
    <property type="entry name" value="CBM_35"/>
    <property type="match status" value="1"/>
</dbReference>
<feature type="chain" id="PRO_5028963285" description="CBM6 domain-containing protein" evidence="1">
    <location>
        <begin position="39"/>
        <end position="903"/>
    </location>
</feature>
<dbReference type="GO" id="GO:0030246">
    <property type="term" value="F:carbohydrate binding"/>
    <property type="evidence" value="ECO:0007669"/>
    <property type="project" value="InterPro"/>
</dbReference>
<protein>
    <recommendedName>
        <fullName evidence="2">CBM6 domain-containing protein</fullName>
    </recommendedName>
</protein>
<dbReference type="InterPro" id="IPR017853">
    <property type="entry name" value="GH"/>
</dbReference>
<dbReference type="CDD" id="cd02795">
    <property type="entry name" value="CBM6-CBM35-CBM36_like"/>
    <property type="match status" value="1"/>
</dbReference>
<accession>A0A7G6YD14</accession>
<evidence type="ECO:0000259" key="2">
    <source>
        <dbReference type="PROSITE" id="PS51175"/>
    </source>
</evidence>
<dbReference type="SUPFAM" id="SSF49785">
    <property type="entry name" value="Galactose-binding domain-like"/>
    <property type="match status" value="2"/>
</dbReference>
<reference evidence="4" key="1">
    <citation type="submission" date="2019-09" db="EMBL/GenBank/DDBJ databases">
        <title>Antimicrobial potential of Antarctic Bacteria.</title>
        <authorList>
            <person name="Benaud N."/>
            <person name="Edwards R.J."/>
            <person name="Ferrari B.C."/>
        </authorList>
    </citation>
    <scope>NUCLEOTIDE SEQUENCE [LARGE SCALE GENOMIC DNA]</scope>
    <source>
        <strain evidence="4">INR9</strain>
    </source>
</reference>
<sequence length="903" mass="94636">MTAPHARRPRRRALLPAIAASAGLALTVGGLVAVPASAAPADPLSVDFSQTTGAFRGGATGTLYGLGDDGVPSQAVLDGAHITNTSQKPPQGAQHPSGDALQVEKSFFAGGGQDLYVYVQDMYPDWPYNGGKRPGDANGDGVWDYLPILKQAVEDVATKSQDPSKYVFIPFNEPDGGNWYPNWSTQKDQFLSDWTAAYDTIESVYAEHGLGHARVGGPGDSTWHADRSADFLAYAKQHSELPDVFIWHELGTNNLATFRGHHDEYTALLKQLDIAPIPVNITEYGMLRDMSVPGQLVQWISMFEDEKVDAQTAFWNYAGNLSDNSSRNNGANGGWWMFDWYGSLAGSQTAAVTPPHLNTVDSLQGLAAIDAANRKATVLFGGGSSDVALNLKGLDVSTFGKTVQVQVRADRLNGAEGASLQPPVILSTTARIQNGSVQVTVPNSDRYSAYQLEITPQATDPQLVSGALVNSTEAENATIANATVYDQDPSREWSFMASGGKDVGSFNRAGSSATWNVTVPTTGDYRLSVLAGANQAPGQHALFVDGAYDQLVKYSADLGWTYRGTTDVALHLTAGTHALSLRASKDGSTVLPGADITLDRFDLYDVNGGEQAVYPAVDADLAGGAALSWQQPAARGYAQLSGDASATFYATTADTGYYDLTVHSATSGGGATLALSVNGRAVQLPATTGPGTFDSTARVYLPQGVNELTVRATAGSAFIGGVSTLRGAAQKASDADPAAVFHSEAEALPLSGAARVQTDPANSNGSADAQGVVRDVGYIGNGAGNTLSIPRPAGFGAGDYQLVIAAANADKSAAINYNPQVISRFLDIGEAGGASVRAAFRHNYSWNSFWDKTVPLTLTTSDGTLTLGNATAYGPNIDTITLARFVTGTPATVKTQTGLGVAH</sequence>
<dbReference type="InterPro" id="IPR008979">
    <property type="entry name" value="Galactose-bd-like_sf"/>
</dbReference>
<keyword evidence="1" id="KW-0732">Signal</keyword>
<feature type="signal peptide" evidence="1">
    <location>
        <begin position="1"/>
        <end position="38"/>
    </location>
</feature>